<gene>
    <name evidence="4" type="ORF">F0L74_22560</name>
</gene>
<sequence length="371" mass="40761">MQKFLYLIGFMFVTLCLKAASPEDSTEIEKQQIEAFVDSVKSAQKYETGLISLPGGKAEINVPKGFKFLNKEQSKYVLTELWGNPPANAENTLGMIFPENSDPFADSNYAFIVEFEDIGYVKDDDAEKIDYDEMMTNLQKDEKEANLQRLKEGYPSIHIIGWAQKPFYDKENKILHWAKEIKFGDDNDGNNTLNYEVRILGRHGILSLNAVCTMHELPMVKADINKVLHMATFTDGNAYADFNPKIDNVAAWTIGGLVAGKVLAKVGFFAIIVKFLAAGWKFVLLGFAALAGFFKRLFTGKKAAKEPKDAGFGNGFDTQYADNNTADGALNEAVLTELPAEPGTPPDSVITASDNGTPATPGESKPAEGQV</sequence>
<dbReference type="AlphaFoldDB" id="A0A5B2VLC6"/>
<keyword evidence="2" id="KW-0812">Transmembrane</keyword>
<feature type="chain" id="PRO_5022972539" evidence="3">
    <location>
        <begin position="20"/>
        <end position="371"/>
    </location>
</feature>
<keyword evidence="2" id="KW-1133">Transmembrane helix</keyword>
<evidence type="ECO:0000256" key="1">
    <source>
        <dbReference type="SAM" id="MobiDB-lite"/>
    </source>
</evidence>
<dbReference type="Proteomes" id="UP000324611">
    <property type="component" value="Unassembled WGS sequence"/>
</dbReference>
<feature type="transmembrane region" description="Helical" evidence="2">
    <location>
        <begin position="268"/>
        <end position="294"/>
    </location>
</feature>
<name>A0A5B2VLC6_9BACT</name>
<keyword evidence="5" id="KW-1185">Reference proteome</keyword>
<accession>A0A5B2VLC6</accession>
<evidence type="ECO:0000256" key="3">
    <source>
        <dbReference type="SAM" id="SignalP"/>
    </source>
</evidence>
<reference evidence="4 5" key="1">
    <citation type="submission" date="2019-09" db="EMBL/GenBank/DDBJ databases">
        <title>Chitinophaga ginsengihumi sp. nov., isolated from soil of ginseng rhizosphere.</title>
        <authorList>
            <person name="Lee J."/>
        </authorList>
    </citation>
    <scope>NUCLEOTIDE SEQUENCE [LARGE SCALE GENOMIC DNA]</scope>
    <source>
        <strain evidence="4 5">BN140078</strain>
    </source>
</reference>
<reference evidence="4 5" key="2">
    <citation type="submission" date="2019-09" db="EMBL/GenBank/DDBJ databases">
        <authorList>
            <person name="Jin C."/>
        </authorList>
    </citation>
    <scope>NUCLEOTIDE SEQUENCE [LARGE SCALE GENOMIC DNA]</scope>
    <source>
        <strain evidence="4 5">BN140078</strain>
    </source>
</reference>
<proteinExistence type="predicted"/>
<comment type="caution">
    <text evidence="4">The sequence shown here is derived from an EMBL/GenBank/DDBJ whole genome shotgun (WGS) entry which is preliminary data.</text>
</comment>
<dbReference type="Pfam" id="PF09935">
    <property type="entry name" value="DUF2167"/>
    <property type="match status" value="1"/>
</dbReference>
<feature type="signal peptide" evidence="3">
    <location>
        <begin position="1"/>
        <end position="19"/>
    </location>
</feature>
<organism evidence="4 5">
    <name type="scientific">Chitinophaga agrisoli</name>
    <dbReference type="NCBI Taxonomy" id="2607653"/>
    <lineage>
        <taxon>Bacteria</taxon>
        <taxon>Pseudomonadati</taxon>
        <taxon>Bacteroidota</taxon>
        <taxon>Chitinophagia</taxon>
        <taxon>Chitinophagales</taxon>
        <taxon>Chitinophagaceae</taxon>
        <taxon>Chitinophaga</taxon>
    </lineage>
</organism>
<protein>
    <submittedName>
        <fullName evidence="4">DUF2167 domain-containing protein</fullName>
    </submittedName>
</protein>
<evidence type="ECO:0000313" key="4">
    <source>
        <dbReference type="EMBL" id="KAA2238999.1"/>
    </source>
</evidence>
<dbReference type="RefSeq" id="WP_149840178.1">
    <property type="nucleotide sequence ID" value="NZ_VUOC01000004.1"/>
</dbReference>
<keyword evidence="3" id="KW-0732">Signal</keyword>
<dbReference type="InterPro" id="IPR018682">
    <property type="entry name" value="DUF2167_membr"/>
</dbReference>
<evidence type="ECO:0000313" key="5">
    <source>
        <dbReference type="Proteomes" id="UP000324611"/>
    </source>
</evidence>
<dbReference type="EMBL" id="VUOC01000004">
    <property type="protein sequence ID" value="KAA2238999.1"/>
    <property type="molecule type" value="Genomic_DNA"/>
</dbReference>
<keyword evidence="2" id="KW-0472">Membrane</keyword>
<feature type="region of interest" description="Disordered" evidence="1">
    <location>
        <begin position="331"/>
        <end position="371"/>
    </location>
</feature>
<evidence type="ECO:0000256" key="2">
    <source>
        <dbReference type="SAM" id="Phobius"/>
    </source>
</evidence>